<feature type="transmembrane region" description="Helical" evidence="6">
    <location>
        <begin position="9"/>
        <end position="28"/>
    </location>
</feature>
<dbReference type="PIRSF" id="PIRSF006483">
    <property type="entry name" value="Membrane_protein_YitT"/>
    <property type="match status" value="1"/>
</dbReference>
<evidence type="ECO:0000256" key="1">
    <source>
        <dbReference type="ARBA" id="ARBA00004651"/>
    </source>
</evidence>
<dbReference type="AlphaFoldDB" id="A0A857MJA4"/>
<evidence type="ECO:0000256" key="6">
    <source>
        <dbReference type="SAM" id="Phobius"/>
    </source>
</evidence>
<name>A0A857MJA4_9BACT</name>
<evidence type="ECO:0000256" key="5">
    <source>
        <dbReference type="ARBA" id="ARBA00023136"/>
    </source>
</evidence>
<feature type="transmembrane region" description="Helical" evidence="6">
    <location>
        <begin position="142"/>
        <end position="166"/>
    </location>
</feature>
<dbReference type="Pfam" id="PF10035">
    <property type="entry name" value="DUF2179"/>
    <property type="match status" value="1"/>
</dbReference>
<sequence>MTIAHAKNIVFILLGSAITALGLQFFLLPNHLLDGGVTGLSIIAAHLSGWPLGVFLLLLNIPFVYLGYRRLGGTFAAYSTIGIVMLAILTSVHFNHGFTDTPILAAVFGGMFVGVGVGIVIRYGGIIDGADTVAVLIDRVTVFSVGEAIMTINGLIIALSGFVFGWEAAMYSLVAYFVAHKAIDVTVEGLNEDRSVWIVSMNVRDIGKAINSVIEEPVTYVKESNPKDPEPHGVLLAVITRFEEQKIKAAVYAVDPRAFIVISSAHEIIRSEES</sequence>
<comment type="subcellular location">
    <subcellularLocation>
        <location evidence="1">Cell membrane</location>
        <topology evidence="1">Multi-pass membrane protein</topology>
    </subcellularLocation>
</comment>
<gene>
    <name evidence="8" type="ORF">GII36_02130</name>
</gene>
<evidence type="ECO:0000256" key="2">
    <source>
        <dbReference type="ARBA" id="ARBA00022475"/>
    </source>
</evidence>
<keyword evidence="4 6" id="KW-1133">Transmembrane helix</keyword>
<feature type="transmembrane region" description="Helical" evidence="6">
    <location>
        <begin position="75"/>
        <end position="96"/>
    </location>
</feature>
<dbReference type="RefSeq" id="WP_260764103.1">
    <property type="nucleotide sequence ID" value="NZ_CP045921.1"/>
</dbReference>
<keyword evidence="2" id="KW-1003">Cell membrane</keyword>
<evidence type="ECO:0000256" key="4">
    <source>
        <dbReference type="ARBA" id="ARBA00022989"/>
    </source>
</evidence>
<dbReference type="GO" id="GO:0005886">
    <property type="term" value="C:plasma membrane"/>
    <property type="evidence" value="ECO:0007669"/>
    <property type="project" value="UniProtKB-SubCell"/>
</dbReference>
<feature type="domain" description="DUF2179" evidence="7">
    <location>
        <begin position="231"/>
        <end position="268"/>
    </location>
</feature>
<dbReference type="Gene3D" id="3.30.70.120">
    <property type="match status" value="1"/>
</dbReference>
<proteinExistence type="predicted"/>
<dbReference type="PANTHER" id="PTHR33545:SF3">
    <property type="entry name" value="UPF0750 MEMBRANE PROTEIN YQFU"/>
    <property type="match status" value="1"/>
</dbReference>
<dbReference type="InterPro" id="IPR003740">
    <property type="entry name" value="YitT"/>
</dbReference>
<feature type="transmembrane region" description="Helical" evidence="6">
    <location>
        <begin position="48"/>
        <end position="68"/>
    </location>
</feature>
<reference evidence="8" key="1">
    <citation type="journal article" date="2021" name="Nat. Microbiol.">
        <title>Cocultivation of an ultrasmall environmental parasitic bacterium with lytic ability against bacteria associated with wastewater foams.</title>
        <authorList>
            <person name="Batinovic S."/>
            <person name="Rose J.J.A."/>
            <person name="Ratcliffe J."/>
            <person name="Seviour R.J."/>
            <person name="Petrovski S."/>
        </authorList>
    </citation>
    <scope>NUCLEOTIDE SEQUENCE</scope>
    <source>
        <strain evidence="8">JR1</strain>
    </source>
</reference>
<keyword evidence="3 6" id="KW-0812">Transmembrane</keyword>
<evidence type="ECO:0000313" key="9">
    <source>
        <dbReference type="Proteomes" id="UP001059824"/>
    </source>
</evidence>
<dbReference type="Proteomes" id="UP001059824">
    <property type="component" value="Chromosome"/>
</dbReference>
<evidence type="ECO:0000259" key="7">
    <source>
        <dbReference type="Pfam" id="PF10035"/>
    </source>
</evidence>
<evidence type="ECO:0000313" key="8">
    <source>
        <dbReference type="EMBL" id="QHN42646.1"/>
    </source>
</evidence>
<dbReference type="KEGG" id="mama:GII36_02130"/>
<dbReference type="EMBL" id="CP045921">
    <property type="protein sequence ID" value="QHN42646.1"/>
    <property type="molecule type" value="Genomic_DNA"/>
</dbReference>
<feature type="transmembrane region" description="Helical" evidence="6">
    <location>
        <begin position="102"/>
        <end position="121"/>
    </location>
</feature>
<dbReference type="InterPro" id="IPR051461">
    <property type="entry name" value="UPF0750_membrane"/>
</dbReference>
<keyword evidence="9" id="KW-1185">Reference proteome</keyword>
<organism evidence="8 9">
    <name type="scientific">Candidatus Mycosynbacter amalyticus</name>
    <dbReference type="NCBI Taxonomy" id="2665156"/>
    <lineage>
        <taxon>Bacteria</taxon>
        <taxon>Candidatus Saccharimonadota</taxon>
        <taxon>Candidatus Saccharimonadota incertae sedis</taxon>
        <taxon>Candidatus Mycosynbacter</taxon>
    </lineage>
</organism>
<dbReference type="Pfam" id="PF02588">
    <property type="entry name" value="YitT_membrane"/>
    <property type="match status" value="1"/>
</dbReference>
<dbReference type="InterPro" id="IPR019264">
    <property type="entry name" value="DUF2179"/>
</dbReference>
<dbReference type="PANTHER" id="PTHR33545">
    <property type="entry name" value="UPF0750 MEMBRANE PROTEIN YITT-RELATED"/>
    <property type="match status" value="1"/>
</dbReference>
<evidence type="ECO:0000256" key="3">
    <source>
        <dbReference type="ARBA" id="ARBA00022692"/>
    </source>
</evidence>
<keyword evidence="5 6" id="KW-0472">Membrane</keyword>
<accession>A0A857MJA4</accession>
<protein>
    <submittedName>
        <fullName evidence="8">DUF2179 domain-containing protein</fullName>
    </submittedName>
</protein>
<dbReference type="InterPro" id="IPR015867">
    <property type="entry name" value="N-reg_PII/ATP_PRibTrfase_C"/>
</dbReference>